<evidence type="ECO:0000256" key="3">
    <source>
        <dbReference type="ARBA" id="ARBA00022801"/>
    </source>
</evidence>
<evidence type="ECO:0000259" key="5">
    <source>
        <dbReference type="Pfam" id="PF08531"/>
    </source>
</evidence>
<dbReference type="GO" id="GO:0030596">
    <property type="term" value="F:alpha-L-rhamnosidase activity"/>
    <property type="evidence" value="ECO:0007669"/>
    <property type="project" value="UniProtKB-EC"/>
</dbReference>
<feature type="domain" description="Alpha-L-rhamnosidase C-terminal" evidence="7">
    <location>
        <begin position="889"/>
        <end position="957"/>
    </location>
</feature>
<dbReference type="InterPro" id="IPR035398">
    <property type="entry name" value="Bac_rhamnosid_C"/>
</dbReference>
<sequence length="989" mass="110386">MASSPYQITDFRLAHTSNPLGVDSPAPAISWAYTVPSSSKSWCQQSYVLSLKSWSHSDYSRGASSIVYTIVGPKTNQTDNITWPKAFPQVQSSHVYELLLEAILSGCGDQLSHFDFGTPEGIDLLPSGTTAQALVEKANCARSAAVVSSTLKFESGIMGGIEAWRKVAPKLGMITTPWDLEHPEIPKTISVLRNKYSFESKPVTARIYATAFGLYTMFINGKRVGDSIMEPGWTEYSRRVSYQSYNVTEYLQPGENNVTVYVADGWYRGLVGPTVKSLNGKRGNFGNETGFMAIMDIFDKKGKQNTFWTGSTKETGWRCNGDGPILDSQIYNGEHYDARNNVDAIKNEDWKDVKVMTGPFTNPNQVLEASVAPPIRHVESFSVKAITKTPEGKTILDFGQNIAGRLRIKGSAPRGTKITFLHVEVLKPDGTPNTEILRDAKATDTYIFSGTGIEIWEPEFTYHGFRYAQVDPWVNGLEVEARVYRSDLQQGLMKFKSTNPELDRLVANIEWSAKGNYFGVPTDCPQRDERLGWAGDINLFAPTGAYIFNELTFLKGWLRTVQDGQIIGGVHRPPIIAPNVFGPFNSHAPMAIWGDVLITLPWTLYQAYNDASVLRETWHSMVDYHTNGIPRIPEGQEHAGMWKPAGPKEMYQFADWLNPSAPPEDPQLNATDPYFVADTWLCHTTITMFKAATVLQLPDSEIREWSLKASRQVSLWQKRYLLPLNSTINFANGTSQLIQQDVQTAYALALNFNLLPEEYIQPAVARLHHLVRKENYHPTTGLAGTAELLHAITYPHTIANAPSTLQIKSLNLAYKLLLGRRDIPSWLYPITKGATSMWERWDSVKPDGTTNAAWMTSLNHYALGAPGRWIFENIGGIRMDYDDGSAKTGERGWTKFVFDPVPNMEHGVTAAEMVYNSPKGLVECKWVYNKATKMMEIEVSIPGNCEGEIRVLGKTVKNVGAGRWSVKSQVHEWQLLEAGEGEQQSKAKL</sequence>
<dbReference type="GO" id="GO:0005975">
    <property type="term" value="P:carbohydrate metabolic process"/>
    <property type="evidence" value="ECO:0007669"/>
    <property type="project" value="InterPro"/>
</dbReference>
<dbReference type="Gene3D" id="2.60.120.260">
    <property type="entry name" value="Galactose-binding domain-like"/>
    <property type="match status" value="2"/>
</dbReference>
<feature type="domain" description="Alpha-L-rhamnosidase concanavalin-like" evidence="4">
    <location>
        <begin position="388"/>
        <end position="475"/>
    </location>
</feature>
<dbReference type="InterPro" id="IPR035396">
    <property type="entry name" value="Bac_rhamnosid6H"/>
</dbReference>
<dbReference type="Pfam" id="PF17390">
    <property type="entry name" value="Bac_rhamnosid_C"/>
    <property type="match status" value="1"/>
</dbReference>
<dbReference type="Pfam" id="PF17389">
    <property type="entry name" value="Bac_rhamnosid6H"/>
    <property type="match status" value="1"/>
</dbReference>
<dbReference type="EC" id="3.2.1.40" evidence="2"/>
<comment type="catalytic activity">
    <reaction evidence="1">
        <text>Hydrolysis of terminal non-reducing alpha-L-rhamnose residues in alpha-L-rhamnosides.</text>
        <dbReference type="EC" id="3.2.1.40"/>
    </reaction>
</comment>
<evidence type="ECO:0000313" key="8">
    <source>
        <dbReference type="EMBL" id="KAK6535669.1"/>
    </source>
</evidence>
<dbReference type="EMBL" id="JAVHJO010000010">
    <property type="protein sequence ID" value="KAK6535669.1"/>
    <property type="molecule type" value="Genomic_DNA"/>
</dbReference>
<dbReference type="AlphaFoldDB" id="A0AAV9X5R4"/>
<dbReference type="Proteomes" id="UP001365542">
    <property type="component" value="Unassembled WGS sequence"/>
</dbReference>
<dbReference type="InterPro" id="IPR012341">
    <property type="entry name" value="6hp_glycosidase-like_sf"/>
</dbReference>
<evidence type="ECO:0000259" key="6">
    <source>
        <dbReference type="Pfam" id="PF17389"/>
    </source>
</evidence>
<dbReference type="PANTHER" id="PTHR33307:SF6">
    <property type="entry name" value="ALPHA-RHAMNOSIDASE (EUROFUNG)-RELATED"/>
    <property type="match status" value="1"/>
</dbReference>
<comment type="caution">
    <text evidence="8">The sequence shown here is derived from an EMBL/GenBank/DDBJ whole genome shotgun (WGS) entry which is preliminary data.</text>
</comment>
<dbReference type="InterPro" id="IPR008928">
    <property type="entry name" value="6-hairpin_glycosidase_sf"/>
</dbReference>
<accession>A0AAV9X5R4</accession>
<dbReference type="InterPro" id="IPR008902">
    <property type="entry name" value="Rhamnosid_concanavalin"/>
</dbReference>
<reference evidence="8 9" key="1">
    <citation type="submission" date="2019-10" db="EMBL/GenBank/DDBJ databases">
        <authorList>
            <person name="Palmer J.M."/>
        </authorList>
    </citation>
    <scope>NUCLEOTIDE SEQUENCE [LARGE SCALE GENOMIC DNA]</scope>
    <source>
        <strain evidence="8 9">TWF694</strain>
    </source>
</reference>
<dbReference type="Gene3D" id="2.60.420.10">
    <property type="entry name" value="Maltose phosphorylase, domain 3"/>
    <property type="match status" value="1"/>
</dbReference>
<proteinExistence type="predicted"/>
<keyword evidence="9" id="KW-1185">Reference proteome</keyword>
<dbReference type="InterPro" id="IPR016007">
    <property type="entry name" value="Alpha_rhamnosid"/>
</dbReference>
<dbReference type="InterPro" id="IPR013737">
    <property type="entry name" value="Bac_rhamnosid_N"/>
</dbReference>
<dbReference type="PANTHER" id="PTHR33307">
    <property type="entry name" value="ALPHA-RHAMNOSIDASE (EUROFUNG)"/>
    <property type="match status" value="1"/>
</dbReference>
<dbReference type="Pfam" id="PF05592">
    <property type="entry name" value="Bac_rhamnosid"/>
    <property type="match status" value="1"/>
</dbReference>
<organism evidence="8 9">
    <name type="scientific">Orbilia ellipsospora</name>
    <dbReference type="NCBI Taxonomy" id="2528407"/>
    <lineage>
        <taxon>Eukaryota</taxon>
        <taxon>Fungi</taxon>
        <taxon>Dikarya</taxon>
        <taxon>Ascomycota</taxon>
        <taxon>Pezizomycotina</taxon>
        <taxon>Orbiliomycetes</taxon>
        <taxon>Orbiliales</taxon>
        <taxon>Orbiliaceae</taxon>
        <taxon>Orbilia</taxon>
    </lineage>
</organism>
<evidence type="ECO:0000256" key="1">
    <source>
        <dbReference type="ARBA" id="ARBA00001445"/>
    </source>
</evidence>
<feature type="domain" description="Alpha-L-rhamnosidase six-hairpin glycosidase" evidence="6">
    <location>
        <begin position="494"/>
        <end position="874"/>
    </location>
</feature>
<evidence type="ECO:0000259" key="4">
    <source>
        <dbReference type="Pfam" id="PF05592"/>
    </source>
</evidence>
<name>A0AAV9X5R4_9PEZI</name>
<protein>
    <recommendedName>
        <fullName evidence="2">alpha-L-rhamnosidase</fullName>
        <ecNumber evidence="2">3.2.1.40</ecNumber>
    </recommendedName>
</protein>
<evidence type="ECO:0000313" key="9">
    <source>
        <dbReference type="Proteomes" id="UP001365542"/>
    </source>
</evidence>
<dbReference type="SUPFAM" id="SSF48208">
    <property type="entry name" value="Six-hairpin glycosidases"/>
    <property type="match status" value="1"/>
</dbReference>
<dbReference type="Gene3D" id="1.50.10.10">
    <property type="match status" value="1"/>
</dbReference>
<feature type="domain" description="Bacterial alpha-L-rhamnosidase N-terminal" evidence="5">
    <location>
        <begin position="201"/>
        <end position="379"/>
    </location>
</feature>
<gene>
    <name evidence="8" type="ORF">TWF694_002122</name>
</gene>
<evidence type="ECO:0000256" key="2">
    <source>
        <dbReference type="ARBA" id="ARBA00012652"/>
    </source>
</evidence>
<keyword evidence="3" id="KW-0378">Hydrolase</keyword>
<evidence type="ECO:0000259" key="7">
    <source>
        <dbReference type="Pfam" id="PF17390"/>
    </source>
</evidence>
<dbReference type="Pfam" id="PF08531">
    <property type="entry name" value="Bac_rhamnosid_N"/>
    <property type="match status" value="1"/>
</dbReference>